<name>A0ABT6NL68_9BACT</name>
<accession>A0ABT6NL68</accession>
<keyword evidence="3" id="KW-1185">Reference proteome</keyword>
<evidence type="ECO:0000256" key="1">
    <source>
        <dbReference type="SAM" id="MobiDB-lite"/>
    </source>
</evidence>
<protein>
    <submittedName>
        <fullName evidence="2">Uncharacterized protein</fullName>
    </submittedName>
</protein>
<organism evidence="2 3">
    <name type="scientific">Polyangium sorediatum</name>
    <dbReference type="NCBI Taxonomy" id="889274"/>
    <lineage>
        <taxon>Bacteria</taxon>
        <taxon>Pseudomonadati</taxon>
        <taxon>Myxococcota</taxon>
        <taxon>Polyangia</taxon>
        <taxon>Polyangiales</taxon>
        <taxon>Polyangiaceae</taxon>
        <taxon>Polyangium</taxon>
    </lineage>
</organism>
<reference evidence="2 3" key="1">
    <citation type="submission" date="2023-04" db="EMBL/GenBank/DDBJ databases">
        <title>The genome sequence of Polyangium sorediatum DSM14670.</title>
        <authorList>
            <person name="Zhang X."/>
        </authorList>
    </citation>
    <scope>NUCLEOTIDE SEQUENCE [LARGE SCALE GENOMIC DNA]</scope>
    <source>
        <strain evidence="2 3">DSM 14670</strain>
    </source>
</reference>
<gene>
    <name evidence="2" type="ORF">QHF89_06095</name>
</gene>
<comment type="caution">
    <text evidence="2">The sequence shown here is derived from an EMBL/GenBank/DDBJ whole genome shotgun (WGS) entry which is preliminary data.</text>
</comment>
<feature type="region of interest" description="Disordered" evidence="1">
    <location>
        <begin position="75"/>
        <end position="104"/>
    </location>
</feature>
<evidence type="ECO:0000313" key="2">
    <source>
        <dbReference type="EMBL" id="MDI1429054.1"/>
    </source>
</evidence>
<proteinExistence type="predicted"/>
<evidence type="ECO:0000313" key="3">
    <source>
        <dbReference type="Proteomes" id="UP001160301"/>
    </source>
</evidence>
<dbReference type="RefSeq" id="WP_136967078.1">
    <property type="nucleotide sequence ID" value="NZ_JARZHI010000003.1"/>
</dbReference>
<sequence length="209" mass="21823">MTEDAATLLADVIRAQGWSMAMAFNGPQALSMLASFAPDATVLGIGLSAMARQATEHRRAPRCDERDVVRTLRATVDSNHWPSAPEAGTKDSDSGEIGPPRGSLGEVGRGAAKLAAGHVVTVANREGDHGQALAAAATVLAARASGGWMVDEATAAELVARAERYVRAVASRNRFVNRYALDLCDLLLATFADASHPAAKMTRAMRGAG</sequence>
<dbReference type="Proteomes" id="UP001160301">
    <property type="component" value="Unassembled WGS sequence"/>
</dbReference>
<dbReference type="EMBL" id="JARZHI010000003">
    <property type="protein sequence ID" value="MDI1429054.1"/>
    <property type="molecule type" value="Genomic_DNA"/>
</dbReference>